<protein>
    <recommendedName>
        <fullName evidence="2">E3 ubiquitin-protein ligase RNF182</fullName>
    </recommendedName>
    <alternativeName>
        <fullName evidence="7">RING finger protein 182</fullName>
    </alternativeName>
    <alternativeName>
        <fullName evidence="6">RING-type E3 ubiquitin transferase RNF182</fullName>
    </alternativeName>
</protein>
<evidence type="ECO:0000313" key="11">
    <source>
        <dbReference type="Proteomes" id="UP000492821"/>
    </source>
</evidence>
<keyword evidence="11" id="KW-1185">Reference proteome</keyword>
<evidence type="ECO:0000313" key="12">
    <source>
        <dbReference type="WBParaSite" id="Pan_g219.t1"/>
    </source>
</evidence>
<dbReference type="GO" id="GO:0008270">
    <property type="term" value="F:zinc ion binding"/>
    <property type="evidence" value="ECO:0007669"/>
    <property type="project" value="UniProtKB-KW"/>
</dbReference>
<dbReference type="PANTHER" id="PTHR46675:SF4">
    <property type="entry name" value="E3 UBIQUITIN-PROTEIN LIGASE RNF182"/>
    <property type="match status" value="1"/>
</dbReference>
<feature type="compositionally biased region" description="Basic residues" evidence="9">
    <location>
        <begin position="1"/>
        <end position="17"/>
    </location>
</feature>
<keyword evidence="4 8" id="KW-0863">Zinc-finger</keyword>
<evidence type="ECO:0000256" key="5">
    <source>
        <dbReference type="ARBA" id="ARBA00022833"/>
    </source>
</evidence>
<evidence type="ECO:0000256" key="4">
    <source>
        <dbReference type="ARBA" id="ARBA00022771"/>
    </source>
</evidence>
<feature type="region of interest" description="Disordered" evidence="9">
    <location>
        <begin position="1"/>
        <end position="23"/>
    </location>
</feature>
<proteinExistence type="predicted"/>
<dbReference type="SMART" id="SM00184">
    <property type="entry name" value="RING"/>
    <property type="match status" value="2"/>
</dbReference>
<dbReference type="InterPro" id="IPR001841">
    <property type="entry name" value="Znf_RING"/>
</dbReference>
<organism evidence="11 12">
    <name type="scientific">Panagrellus redivivus</name>
    <name type="common">Microworm</name>
    <dbReference type="NCBI Taxonomy" id="6233"/>
    <lineage>
        <taxon>Eukaryota</taxon>
        <taxon>Metazoa</taxon>
        <taxon>Ecdysozoa</taxon>
        <taxon>Nematoda</taxon>
        <taxon>Chromadorea</taxon>
        <taxon>Rhabditida</taxon>
        <taxon>Tylenchina</taxon>
        <taxon>Panagrolaimomorpha</taxon>
        <taxon>Panagrolaimoidea</taxon>
        <taxon>Panagrolaimidae</taxon>
        <taxon>Panagrellus</taxon>
    </lineage>
</organism>
<reference evidence="12" key="2">
    <citation type="submission" date="2020-10" db="UniProtKB">
        <authorList>
            <consortium name="WormBaseParasite"/>
        </authorList>
    </citation>
    <scope>IDENTIFICATION</scope>
</reference>
<feature type="domain" description="RING-type" evidence="10">
    <location>
        <begin position="61"/>
        <end position="105"/>
    </location>
</feature>
<dbReference type="InterPro" id="IPR013083">
    <property type="entry name" value="Znf_RING/FYVE/PHD"/>
</dbReference>
<evidence type="ECO:0000256" key="2">
    <source>
        <dbReference type="ARBA" id="ARBA00014050"/>
    </source>
</evidence>
<dbReference type="Proteomes" id="UP000492821">
    <property type="component" value="Unassembled WGS sequence"/>
</dbReference>
<dbReference type="PANTHER" id="PTHR46675">
    <property type="entry name" value="E3 UBIQUITIN-PROTEIN LIGASE RNF182"/>
    <property type="match status" value="1"/>
</dbReference>
<dbReference type="SUPFAM" id="SSF57850">
    <property type="entry name" value="RING/U-box"/>
    <property type="match status" value="2"/>
</dbReference>
<evidence type="ECO:0000256" key="9">
    <source>
        <dbReference type="SAM" id="MobiDB-lite"/>
    </source>
</evidence>
<evidence type="ECO:0000256" key="7">
    <source>
        <dbReference type="ARBA" id="ARBA00031239"/>
    </source>
</evidence>
<keyword evidence="5" id="KW-0862">Zinc</keyword>
<dbReference type="Pfam" id="PF13445">
    <property type="entry name" value="zf-RING_UBOX"/>
    <property type="match status" value="1"/>
</dbReference>
<evidence type="ECO:0000256" key="8">
    <source>
        <dbReference type="PROSITE-ProRule" id="PRU00175"/>
    </source>
</evidence>
<dbReference type="Gene3D" id="3.30.40.10">
    <property type="entry name" value="Zinc/RING finger domain, C3HC4 (zinc finger)"/>
    <property type="match status" value="2"/>
</dbReference>
<name>A0A7E4VKK8_PANRE</name>
<feature type="domain" description="RING-type" evidence="10">
    <location>
        <begin position="251"/>
        <end position="294"/>
    </location>
</feature>
<dbReference type="InterPro" id="IPR042285">
    <property type="entry name" value="RNF182"/>
</dbReference>
<sequence>MVKLRKSGKRAPAKPKSPKSSAHVEVAAEAEVSEIPCKRQKTQNMALINPNDPALVKLATCHRCNKRYNSSTRVPVTMVCGHSVCKACIPRCCRFGDLFMCTVCQGVHAFSSENWTKNVMLYKLLEKFKLINPRKPLRKKPNYINHVHRTLSVAKTETEAISKYLVYATKFFARLSGMSLAASQLLLSRVRRLKDAKKFVDVYTLHLTNTLKTFEAVTVGGDDDMEVDPEEHVSFELLPDEDPELDDLVSCGVCFEAYNKTNLAPISFPCGHTFCRRCVSCVVTESIFKCCMCRVDHFVDVTFPGADENAIVIFSKLDLLGKDEAKWRPPNHLHSKMDDFTKDTITTRATENINRCATTLLSLMLRLTNGTEFPGFNGAYVQLLDVAKVFNKLPDLSSFESPGSSSDGRRSRRRSNST</sequence>
<dbReference type="WBParaSite" id="Pan_g219.t1">
    <property type="protein sequence ID" value="Pan_g219.t1"/>
    <property type="gene ID" value="Pan_g219"/>
</dbReference>
<evidence type="ECO:0000256" key="3">
    <source>
        <dbReference type="ARBA" id="ARBA00022723"/>
    </source>
</evidence>
<dbReference type="InterPro" id="IPR017907">
    <property type="entry name" value="Znf_RING_CS"/>
</dbReference>
<evidence type="ECO:0000256" key="6">
    <source>
        <dbReference type="ARBA" id="ARBA00030086"/>
    </source>
</evidence>
<dbReference type="PROSITE" id="PS00518">
    <property type="entry name" value="ZF_RING_1"/>
    <property type="match status" value="2"/>
</dbReference>
<feature type="region of interest" description="Disordered" evidence="9">
    <location>
        <begin position="398"/>
        <end position="418"/>
    </location>
</feature>
<reference evidence="11" key="1">
    <citation type="journal article" date="2013" name="Genetics">
        <title>The draft genome and transcriptome of Panagrellus redivivus are shaped by the harsh demands of a free-living lifestyle.</title>
        <authorList>
            <person name="Srinivasan J."/>
            <person name="Dillman A.R."/>
            <person name="Macchietto M.G."/>
            <person name="Heikkinen L."/>
            <person name="Lakso M."/>
            <person name="Fracchia K.M."/>
            <person name="Antoshechkin I."/>
            <person name="Mortazavi A."/>
            <person name="Wong G."/>
            <person name="Sternberg P.W."/>
        </authorList>
    </citation>
    <scope>NUCLEOTIDE SEQUENCE [LARGE SCALE GENOMIC DNA]</scope>
    <source>
        <strain evidence="11">MT8872</strain>
    </source>
</reference>
<dbReference type="PROSITE" id="PS50089">
    <property type="entry name" value="ZF_RING_2"/>
    <property type="match status" value="2"/>
</dbReference>
<evidence type="ECO:0000256" key="1">
    <source>
        <dbReference type="ARBA" id="ARBA00011482"/>
    </source>
</evidence>
<keyword evidence="3" id="KW-0479">Metal-binding</keyword>
<accession>A0A7E4VKK8</accession>
<evidence type="ECO:0000259" key="10">
    <source>
        <dbReference type="PROSITE" id="PS50089"/>
    </source>
</evidence>
<dbReference type="AlphaFoldDB" id="A0A7E4VKK8"/>
<dbReference type="InterPro" id="IPR027370">
    <property type="entry name" value="Znf-RING_euk"/>
</dbReference>
<comment type="subunit">
    <text evidence="1">Interacts with ATP6V0C.</text>
</comment>